<reference evidence="2 3" key="2">
    <citation type="journal article" date="2011" name="ISME J.">
        <title>RNA-seq reveals cooperative metabolic interactions between two termite-gut spirochete species in co-culture.</title>
        <authorList>
            <person name="Rosenthal A.Z."/>
            <person name="Matson E.G."/>
            <person name="Eldar A."/>
            <person name="Leadbetter J.R."/>
        </authorList>
    </citation>
    <scope>NUCLEOTIDE SEQUENCE [LARGE SCALE GENOMIC DNA]</scope>
    <source>
        <strain evidence="3">ATCC BAA-888 / DSM 13862 / ZAS-9</strain>
    </source>
</reference>
<proteinExistence type="predicted"/>
<dbReference type="EMBL" id="CP001841">
    <property type="protein sequence ID" value="AEF80634.1"/>
    <property type="molecule type" value="Genomic_DNA"/>
</dbReference>
<dbReference type="NCBIfam" id="NF040759">
    <property type="entry name" value="WLP_AcsD"/>
    <property type="match status" value="1"/>
</dbReference>
<dbReference type="OrthoDB" id="148113at2"/>
<organism evidence="2 3">
    <name type="scientific">Leadbettera azotonutricia (strain ATCC BAA-888 / DSM 13862 / ZAS-9)</name>
    <name type="common">Treponema azotonutricium</name>
    <dbReference type="NCBI Taxonomy" id="545695"/>
    <lineage>
        <taxon>Bacteria</taxon>
        <taxon>Pseudomonadati</taxon>
        <taxon>Spirochaetota</taxon>
        <taxon>Spirochaetia</taxon>
        <taxon>Spirochaetales</taxon>
        <taxon>Breznakiellaceae</taxon>
        <taxon>Leadbettera</taxon>
    </lineage>
</organism>
<accession>F5YDB0</accession>
<dbReference type="Pfam" id="PF03599">
    <property type="entry name" value="CdhD"/>
    <property type="match status" value="1"/>
</dbReference>
<dbReference type="InterPro" id="IPR011005">
    <property type="entry name" value="Dihydropteroate_synth-like_sf"/>
</dbReference>
<keyword evidence="3" id="KW-1185">Reference proteome</keyword>
<dbReference type="Proteomes" id="UP000009222">
    <property type="component" value="Chromosome"/>
</dbReference>
<name>F5YDB0_LEAAZ</name>
<dbReference type="STRING" id="545695.TREAZ_1647"/>
<dbReference type="eggNOG" id="COG2069">
    <property type="taxonomic scope" value="Bacteria"/>
</dbReference>
<dbReference type="RefSeq" id="WP_015710375.1">
    <property type="nucleotide sequence ID" value="NC_015577.1"/>
</dbReference>
<evidence type="ECO:0000259" key="1">
    <source>
        <dbReference type="Pfam" id="PF03599"/>
    </source>
</evidence>
<protein>
    <submittedName>
        <fullName evidence="2">CO dehydrogenase/acetyl-CoA synthase delta subunit</fullName>
    </submittedName>
</protein>
<feature type="domain" description="CO dehydrogenase/acetyl-CoA synthase delta subunit TIM barrel" evidence="1">
    <location>
        <begin position="16"/>
        <end position="260"/>
    </location>
</feature>
<dbReference type="NCBIfam" id="NF003376">
    <property type="entry name" value="PRK04452.1-2"/>
    <property type="match status" value="1"/>
</dbReference>
<evidence type="ECO:0000313" key="2">
    <source>
        <dbReference type="EMBL" id="AEF80634.1"/>
    </source>
</evidence>
<dbReference type="KEGG" id="taz:TREAZ_1647"/>
<dbReference type="HOGENOM" id="CLU_040403_1_0_12"/>
<sequence length="313" mass="32800">MPFKPTPQKFNASIKEVVIGTGDKALTLGGEQVLPLYSFDGEIKNPPKVGVEITDNGPDKNIPGIAAFYAGADTVPDAAAKACSMPGVSFISLALEGADPNGANKSVDDCVALCKAVSDKVTLPLVIQGSGNMEKDKELFPKIAEALQGKNVLLLSAKEENYKPIAVAAVQAYGQKIGAESSVDINLAKQLNVLVSQMGITANSVVMNVGCAVAGYGFEYVASTMERIKGAALVQNDTMLQMPIITPLGTDAWSVKETVVSEEDFPEWGPLEARGVNMEVSTAVAVLAAGSNAVILRHPESIATISKFISDLM</sequence>
<dbReference type="PANTHER" id="PTHR36214:SF3">
    <property type="entry name" value="ACETYL-COA DECARBONYLASE_SYNTHASE COMPLEX SUBUNIT GAMMA"/>
    <property type="match status" value="1"/>
</dbReference>
<dbReference type="InterPro" id="IPR051069">
    <property type="entry name" value="ACDS_complex_subunit"/>
</dbReference>
<dbReference type="Gene3D" id="3.20.20.20">
    <property type="entry name" value="Dihydropteroate synthase-like"/>
    <property type="match status" value="1"/>
</dbReference>
<dbReference type="InParanoid" id="F5YDB0"/>
<reference evidence="3" key="1">
    <citation type="submission" date="2009-12" db="EMBL/GenBank/DDBJ databases">
        <title>Complete sequence of Treponema azotonutricium strain ZAS-9.</title>
        <authorList>
            <person name="Tetu S.G."/>
            <person name="Matson E."/>
            <person name="Ren Q."/>
            <person name="Seshadri R."/>
            <person name="Elbourne L."/>
            <person name="Hassan K.A."/>
            <person name="Durkin A."/>
            <person name="Radune D."/>
            <person name="Mohamoud Y."/>
            <person name="Shay R."/>
            <person name="Jin S."/>
            <person name="Zhang X."/>
            <person name="Lucey K."/>
            <person name="Ballor N.R."/>
            <person name="Ottesen E."/>
            <person name="Rosenthal R."/>
            <person name="Allen A."/>
            <person name="Leadbetter J.R."/>
            <person name="Paulsen I.T."/>
        </authorList>
    </citation>
    <scope>NUCLEOTIDE SEQUENCE [LARGE SCALE GENOMIC DNA]</scope>
    <source>
        <strain evidence="3">ATCC BAA-888 / DSM 13862 / ZAS-9</strain>
    </source>
</reference>
<evidence type="ECO:0000313" key="3">
    <source>
        <dbReference type="Proteomes" id="UP000009222"/>
    </source>
</evidence>
<dbReference type="AlphaFoldDB" id="F5YDB0"/>
<dbReference type="InterPro" id="IPR016041">
    <property type="entry name" value="Ac-CoA_synth_d_su_TIM-brl"/>
</dbReference>
<gene>
    <name evidence="2" type="ordered locus">TREAZ_1647</name>
</gene>
<dbReference type="PANTHER" id="PTHR36214">
    <property type="match status" value="1"/>
</dbReference>